<sequence length="89" mass="10537">MLKQKREKTGFDQFHILGESGLFLNPLADCFPYFEEKTVTHMLLKLEHTKRRYTENTPKKALKKEGKKVHKNSLFLSVFQHSIHQEAKH</sequence>
<name>A0A6A4NS22_LUPAL</name>
<organism evidence="1 2">
    <name type="scientific">Lupinus albus</name>
    <name type="common">White lupine</name>
    <name type="synonym">Lupinus termis</name>
    <dbReference type="NCBI Taxonomy" id="3870"/>
    <lineage>
        <taxon>Eukaryota</taxon>
        <taxon>Viridiplantae</taxon>
        <taxon>Streptophyta</taxon>
        <taxon>Embryophyta</taxon>
        <taxon>Tracheophyta</taxon>
        <taxon>Spermatophyta</taxon>
        <taxon>Magnoliopsida</taxon>
        <taxon>eudicotyledons</taxon>
        <taxon>Gunneridae</taxon>
        <taxon>Pentapetalae</taxon>
        <taxon>rosids</taxon>
        <taxon>fabids</taxon>
        <taxon>Fabales</taxon>
        <taxon>Fabaceae</taxon>
        <taxon>Papilionoideae</taxon>
        <taxon>50 kb inversion clade</taxon>
        <taxon>genistoids sensu lato</taxon>
        <taxon>core genistoids</taxon>
        <taxon>Genisteae</taxon>
        <taxon>Lupinus</taxon>
    </lineage>
</organism>
<protein>
    <submittedName>
        <fullName evidence="1">Uncharacterized protein</fullName>
    </submittedName>
</protein>
<evidence type="ECO:0000313" key="2">
    <source>
        <dbReference type="Proteomes" id="UP000447434"/>
    </source>
</evidence>
<gene>
    <name evidence="1" type="ORF">Lalb_Chr16g0376781</name>
</gene>
<keyword evidence="2" id="KW-1185">Reference proteome</keyword>
<dbReference type="EMBL" id="WOCE01000016">
    <property type="protein sequence ID" value="KAE9596506.1"/>
    <property type="molecule type" value="Genomic_DNA"/>
</dbReference>
<dbReference type="AlphaFoldDB" id="A0A6A4NS22"/>
<evidence type="ECO:0000313" key="1">
    <source>
        <dbReference type="EMBL" id="KAE9596506.1"/>
    </source>
</evidence>
<dbReference type="Proteomes" id="UP000447434">
    <property type="component" value="Chromosome 16"/>
</dbReference>
<comment type="caution">
    <text evidence="1">The sequence shown here is derived from an EMBL/GenBank/DDBJ whole genome shotgun (WGS) entry which is preliminary data.</text>
</comment>
<proteinExistence type="predicted"/>
<reference evidence="2" key="1">
    <citation type="journal article" date="2020" name="Nat. Commun.">
        <title>Genome sequence of the cluster root forming white lupin.</title>
        <authorList>
            <person name="Hufnagel B."/>
            <person name="Marques A."/>
            <person name="Soriano A."/>
            <person name="Marques L."/>
            <person name="Divol F."/>
            <person name="Doumas P."/>
            <person name="Sallet E."/>
            <person name="Mancinotti D."/>
            <person name="Carrere S."/>
            <person name="Marande W."/>
            <person name="Arribat S."/>
            <person name="Keller J."/>
            <person name="Huneau C."/>
            <person name="Blein T."/>
            <person name="Aime D."/>
            <person name="Laguerre M."/>
            <person name="Taylor J."/>
            <person name="Schubert V."/>
            <person name="Nelson M."/>
            <person name="Geu-Flores F."/>
            <person name="Crespi M."/>
            <person name="Gallardo-Guerrero K."/>
            <person name="Delaux P.-M."/>
            <person name="Salse J."/>
            <person name="Berges H."/>
            <person name="Guyot R."/>
            <person name="Gouzy J."/>
            <person name="Peret B."/>
        </authorList>
    </citation>
    <scope>NUCLEOTIDE SEQUENCE [LARGE SCALE GENOMIC DNA]</scope>
    <source>
        <strain evidence="2">cv. Amiga</strain>
    </source>
</reference>
<accession>A0A6A4NS22</accession>